<comment type="caution">
    <text evidence="8">The sequence shown here is derived from an EMBL/GenBank/DDBJ whole genome shotgun (WGS) entry which is preliminary data.</text>
</comment>
<dbReference type="GO" id="GO:0051539">
    <property type="term" value="F:4 iron, 4 sulfur cluster binding"/>
    <property type="evidence" value="ECO:0007669"/>
    <property type="project" value="UniProtKB-KW"/>
</dbReference>
<dbReference type="SFLD" id="SFLDS00029">
    <property type="entry name" value="Radical_SAM"/>
    <property type="match status" value="1"/>
</dbReference>
<dbReference type="Pfam" id="PF04055">
    <property type="entry name" value="Radical_SAM"/>
    <property type="match status" value="1"/>
</dbReference>
<dbReference type="InterPro" id="IPR034457">
    <property type="entry name" value="Organic_radical-activating"/>
</dbReference>
<evidence type="ECO:0000313" key="8">
    <source>
        <dbReference type="EMBL" id="MVB10400.1"/>
    </source>
</evidence>
<comment type="cofactor">
    <cofactor evidence="1">
        <name>[4Fe-4S] cluster</name>
        <dbReference type="ChEBI" id="CHEBI:49883"/>
    </cofactor>
</comment>
<dbReference type="PROSITE" id="PS51918">
    <property type="entry name" value="RADICAL_SAM"/>
    <property type="match status" value="1"/>
</dbReference>
<accession>A0A6N8HY05</accession>
<keyword evidence="9" id="KW-1185">Reference proteome</keyword>
<keyword evidence="2" id="KW-0004">4Fe-4S</keyword>
<dbReference type="SUPFAM" id="SSF102114">
    <property type="entry name" value="Radical SAM enzymes"/>
    <property type="match status" value="1"/>
</dbReference>
<dbReference type="CDD" id="cd01335">
    <property type="entry name" value="Radical_SAM"/>
    <property type="match status" value="1"/>
</dbReference>
<evidence type="ECO:0000256" key="2">
    <source>
        <dbReference type="ARBA" id="ARBA00022485"/>
    </source>
</evidence>
<sequence>MIFAGIQKSSLVDYPGLVSCVLFVPGCNYDCFYCHNRSLLTGPHEILDPNAVLAFLKKRTGLLDAVVVTGGEPTLQPDLTGTLLEFKSLGYRVKLDTNGSNPEAVSEVLKSGACSYFAVDYKAPSARYEEICGTGTDAAAVRETVELLLGSGAPFEVRTTVIPQLLESDLMQMAAELPAVPRWTLNRYRKPSPYKPCDEERICSVPWTQEQIAGFARKMASVQPNMNLAK</sequence>
<dbReference type="GO" id="GO:0016829">
    <property type="term" value="F:lyase activity"/>
    <property type="evidence" value="ECO:0007669"/>
    <property type="project" value="UniProtKB-KW"/>
</dbReference>
<gene>
    <name evidence="8" type="primary">queE</name>
    <name evidence="8" type="ORF">CAFE_10880</name>
</gene>
<reference evidence="8 9" key="1">
    <citation type="submission" date="2019-09" db="EMBL/GenBank/DDBJ databases">
        <title>Genome sequence of Clostridium sp. EA1.</title>
        <authorList>
            <person name="Poehlein A."/>
            <person name="Bengelsdorf F.R."/>
            <person name="Daniel R."/>
        </authorList>
    </citation>
    <scope>NUCLEOTIDE SEQUENCE [LARGE SCALE GENOMIC DNA]</scope>
    <source>
        <strain evidence="8 9">EA1</strain>
    </source>
</reference>
<proteinExistence type="predicted"/>
<keyword evidence="6" id="KW-0411">Iron-sulfur</keyword>
<dbReference type="Proteomes" id="UP000469440">
    <property type="component" value="Unassembled WGS sequence"/>
</dbReference>
<keyword evidence="8" id="KW-0456">Lyase</keyword>
<dbReference type="EMBL" id="VWXL01000027">
    <property type="protein sequence ID" value="MVB10400.1"/>
    <property type="molecule type" value="Genomic_DNA"/>
</dbReference>
<dbReference type="EC" id="4.3.99.3" evidence="8"/>
<evidence type="ECO:0000259" key="7">
    <source>
        <dbReference type="PROSITE" id="PS51918"/>
    </source>
</evidence>
<keyword evidence="3" id="KW-0949">S-adenosyl-L-methionine</keyword>
<evidence type="ECO:0000313" key="9">
    <source>
        <dbReference type="Proteomes" id="UP000469440"/>
    </source>
</evidence>
<evidence type="ECO:0000256" key="4">
    <source>
        <dbReference type="ARBA" id="ARBA00022723"/>
    </source>
</evidence>
<dbReference type="OrthoDB" id="9782387at2"/>
<organism evidence="8 9">
    <name type="scientific">Caproicibacter fermentans</name>
    <dbReference type="NCBI Taxonomy" id="2576756"/>
    <lineage>
        <taxon>Bacteria</taxon>
        <taxon>Bacillati</taxon>
        <taxon>Bacillota</taxon>
        <taxon>Clostridia</taxon>
        <taxon>Eubacteriales</taxon>
        <taxon>Acutalibacteraceae</taxon>
        <taxon>Caproicibacter</taxon>
    </lineage>
</organism>
<evidence type="ECO:0000256" key="3">
    <source>
        <dbReference type="ARBA" id="ARBA00022691"/>
    </source>
</evidence>
<dbReference type="PANTHER" id="PTHR30352">
    <property type="entry name" value="PYRUVATE FORMATE-LYASE-ACTIVATING ENZYME"/>
    <property type="match status" value="1"/>
</dbReference>
<dbReference type="Gene3D" id="3.20.20.70">
    <property type="entry name" value="Aldolase class I"/>
    <property type="match status" value="1"/>
</dbReference>
<protein>
    <submittedName>
        <fullName evidence="8">7-carboxy-7-deazaguanine synthase</fullName>
        <ecNumber evidence="8">4.3.99.3</ecNumber>
    </submittedName>
</protein>
<dbReference type="AlphaFoldDB" id="A0A6N8HY05"/>
<evidence type="ECO:0000256" key="1">
    <source>
        <dbReference type="ARBA" id="ARBA00001966"/>
    </source>
</evidence>
<dbReference type="InterPro" id="IPR007197">
    <property type="entry name" value="rSAM"/>
</dbReference>
<keyword evidence="5" id="KW-0408">Iron</keyword>
<dbReference type="NCBIfam" id="TIGR02495">
    <property type="entry name" value="NrdG2"/>
    <property type="match status" value="1"/>
</dbReference>
<dbReference type="InterPro" id="IPR012840">
    <property type="entry name" value="NrdG2"/>
</dbReference>
<dbReference type="PANTHER" id="PTHR30352:SF13">
    <property type="entry name" value="GLYCYL-RADICAL ENZYME ACTIVATING ENZYME YJJW-RELATED"/>
    <property type="match status" value="1"/>
</dbReference>
<feature type="domain" description="Radical SAM core" evidence="7">
    <location>
        <begin position="12"/>
        <end position="229"/>
    </location>
</feature>
<dbReference type="RefSeq" id="WP_156990029.1">
    <property type="nucleotide sequence ID" value="NZ_VWXL01000027.1"/>
</dbReference>
<dbReference type="InterPro" id="IPR013785">
    <property type="entry name" value="Aldolase_TIM"/>
</dbReference>
<evidence type="ECO:0000256" key="6">
    <source>
        <dbReference type="ARBA" id="ARBA00023014"/>
    </source>
</evidence>
<keyword evidence="4" id="KW-0479">Metal-binding</keyword>
<dbReference type="InterPro" id="IPR058240">
    <property type="entry name" value="rSAM_sf"/>
</dbReference>
<dbReference type="SFLD" id="SFLDG01094">
    <property type="entry name" value="Uncharacterised_Radical_SAM_Su"/>
    <property type="match status" value="1"/>
</dbReference>
<name>A0A6N8HY05_9FIRM</name>
<evidence type="ECO:0000256" key="5">
    <source>
        <dbReference type="ARBA" id="ARBA00023004"/>
    </source>
</evidence>
<dbReference type="GO" id="GO:0046872">
    <property type="term" value="F:metal ion binding"/>
    <property type="evidence" value="ECO:0007669"/>
    <property type="project" value="UniProtKB-KW"/>
</dbReference>